<name>A0ABS6EWC3_9FIRM</name>
<gene>
    <name evidence="2" type="ORF">KQI75_11110</name>
</gene>
<reference evidence="2 3" key="1">
    <citation type="submission" date="2021-06" db="EMBL/GenBank/DDBJ databases">
        <authorList>
            <person name="Sun Q."/>
            <person name="Li D."/>
        </authorList>
    </citation>
    <scope>NUCLEOTIDE SEQUENCE [LARGE SCALE GENOMIC DNA]</scope>
    <source>
        <strain evidence="2 3">MSJd-7</strain>
    </source>
</reference>
<dbReference type="PANTHER" id="PTHR33336">
    <property type="entry name" value="QUINOL MONOOXYGENASE YGIN-RELATED"/>
    <property type="match status" value="1"/>
</dbReference>
<keyword evidence="2" id="KW-0503">Monooxygenase</keyword>
<keyword evidence="2" id="KW-0560">Oxidoreductase</keyword>
<dbReference type="EMBL" id="JAHLQI010000006">
    <property type="protein sequence ID" value="MBU5491155.1"/>
    <property type="molecule type" value="Genomic_DNA"/>
</dbReference>
<feature type="domain" description="ABM" evidence="1">
    <location>
        <begin position="2"/>
        <end position="94"/>
    </location>
</feature>
<keyword evidence="3" id="KW-1185">Reference proteome</keyword>
<accession>A0ABS6EWC3</accession>
<dbReference type="PANTHER" id="PTHR33336:SF15">
    <property type="entry name" value="ABM DOMAIN-CONTAINING PROTEIN"/>
    <property type="match status" value="1"/>
</dbReference>
<protein>
    <submittedName>
        <fullName evidence="2">Antibiotic biosynthesis monooxygenase</fullName>
    </submittedName>
</protein>
<evidence type="ECO:0000313" key="3">
    <source>
        <dbReference type="Proteomes" id="UP000783588"/>
    </source>
</evidence>
<evidence type="ECO:0000313" key="2">
    <source>
        <dbReference type="EMBL" id="MBU5491155.1"/>
    </source>
</evidence>
<sequence length="96" mass="11282">MIKITARQVIKKECIAKYRELTRELVAKSQAEEGNISYTSNQSISDERVHCFIEYWKDQAAIDTHNATEHFQRIIPQLGEMFDEPEIVDLYTEVEF</sequence>
<proteinExistence type="predicted"/>
<dbReference type="RefSeq" id="WP_216470868.1">
    <property type="nucleotide sequence ID" value="NZ_JAHLQI010000006.1"/>
</dbReference>
<dbReference type="GO" id="GO:0004497">
    <property type="term" value="F:monooxygenase activity"/>
    <property type="evidence" value="ECO:0007669"/>
    <property type="project" value="UniProtKB-KW"/>
</dbReference>
<dbReference type="Proteomes" id="UP000783588">
    <property type="component" value="Unassembled WGS sequence"/>
</dbReference>
<comment type="caution">
    <text evidence="2">The sequence shown here is derived from an EMBL/GenBank/DDBJ whole genome shotgun (WGS) entry which is preliminary data.</text>
</comment>
<organism evidence="2 3">
    <name type="scientific">Butyricicoccus intestinisimiae</name>
    <dbReference type="NCBI Taxonomy" id="2841509"/>
    <lineage>
        <taxon>Bacteria</taxon>
        <taxon>Bacillati</taxon>
        <taxon>Bacillota</taxon>
        <taxon>Clostridia</taxon>
        <taxon>Eubacteriales</taxon>
        <taxon>Butyricicoccaceae</taxon>
        <taxon>Butyricicoccus</taxon>
    </lineage>
</organism>
<dbReference type="InterPro" id="IPR050744">
    <property type="entry name" value="AI-2_Isomerase_LsrG"/>
</dbReference>
<dbReference type="InterPro" id="IPR007138">
    <property type="entry name" value="ABM_dom"/>
</dbReference>
<evidence type="ECO:0000259" key="1">
    <source>
        <dbReference type="PROSITE" id="PS51725"/>
    </source>
</evidence>
<dbReference type="PROSITE" id="PS51725">
    <property type="entry name" value="ABM"/>
    <property type="match status" value="1"/>
</dbReference>
<dbReference type="Pfam" id="PF03992">
    <property type="entry name" value="ABM"/>
    <property type="match status" value="1"/>
</dbReference>